<accession>A0A5B0M439</accession>
<keyword evidence="4" id="KW-1185">Reference proteome</keyword>
<keyword evidence="1" id="KW-0732">Signal</keyword>
<proteinExistence type="predicted"/>
<dbReference type="Proteomes" id="UP000325313">
    <property type="component" value="Unassembled WGS sequence"/>
</dbReference>
<organism evidence="2 4">
    <name type="scientific">Puccinia graminis f. sp. tritici</name>
    <dbReference type="NCBI Taxonomy" id="56615"/>
    <lineage>
        <taxon>Eukaryota</taxon>
        <taxon>Fungi</taxon>
        <taxon>Dikarya</taxon>
        <taxon>Basidiomycota</taxon>
        <taxon>Pucciniomycotina</taxon>
        <taxon>Pucciniomycetes</taxon>
        <taxon>Pucciniales</taxon>
        <taxon>Pucciniaceae</taxon>
        <taxon>Puccinia</taxon>
    </lineage>
</organism>
<dbReference type="Proteomes" id="UP000324748">
    <property type="component" value="Unassembled WGS sequence"/>
</dbReference>
<name>A0A5B0M439_PUCGR</name>
<feature type="chain" id="PRO_5036137141" evidence="1">
    <location>
        <begin position="29"/>
        <end position="127"/>
    </location>
</feature>
<protein>
    <submittedName>
        <fullName evidence="2">Uncharacterized protein</fullName>
    </submittedName>
</protein>
<evidence type="ECO:0000313" key="2">
    <source>
        <dbReference type="EMBL" id="KAA1070554.1"/>
    </source>
</evidence>
<comment type="caution">
    <text evidence="2">The sequence shown here is derived from an EMBL/GenBank/DDBJ whole genome shotgun (WGS) entry which is preliminary data.</text>
</comment>
<evidence type="ECO:0000313" key="5">
    <source>
        <dbReference type="Proteomes" id="UP000325313"/>
    </source>
</evidence>
<reference evidence="4 5" key="1">
    <citation type="submission" date="2019-05" db="EMBL/GenBank/DDBJ databases">
        <title>Emergence of the Ug99 lineage of the wheat stem rust pathogen through somatic hybridization.</title>
        <authorList>
            <person name="Li F."/>
            <person name="Upadhyaya N.M."/>
            <person name="Sperschneider J."/>
            <person name="Matny O."/>
            <person name="Nguyen-Phuc H."/>
            <person name="Mago R."/>
            <person name="Raley C."/>
            <person name="Miller M.E."/>
            <person name="Silverstein K.A.T."/>
            <person name="Henningsen E."/>
            <person name="Hirsch C.D."/>
            <person name="Visser B."/>
            <person name="Pretorius Z.A."/>
            <person name="Steffenson B.J."/>
            <person name="Schwessinger B."/>
            <person name="Dodds P.N."/>
            <person name="Figueroa M."/>
        </authorList>
    </citation>
    <scope>NUCLEOTIDE SEQUENCE [LARGE SCALE GENOMIC DNA]</scope>
    <source>
        <strain evidence="2">21-0</strain>
        <strain evidence="3 5">Ug99</strain>
    </source>
</reference>
<dbReference type="EMBL" id="VDEP01000404">
    <property type="protein sequence ID" value="KAA1089854.1"/>
    <property type="molecule type" value="Genomic_DNA"/>
</dbReference>
<dbReference type="AlphaFoldDB" id="A0A5B0M439"/>
<feature type="signal peptide" evidence="1">
    <location>
        <begin position="1"/>
        <end position="28"/>
    </location>
</feature>
<sequence length="127" mass="14061">MRLTETWIQATFVIIALVATLGFQPSQASMTICKAFKLAWRVGQHIPPGVEVDTKQLGSIMMDAVAQNPALLKNDEEFSARVKSECFKLVEANRPACGHDQRYTIKGKKGTKVCSQCVAVELAHVWQ</sequence>
<evidence type="ECO:0000313" key="4">
    <source>
        <dbReference type="Proteomes" id="UP000324748"/>
    </source>
</evidence>
<gene>
    <name evidence="2" type="ORF">PGT21_015797</name>
    <name evidence="3" type="ORF">PGTUg99_023705</name>
</gene>
<evidence type="ECO:0000256" key="1">
    <source>
        <dbReference type="SAM" id="SignalP"/>
    </source>
</evidence>
<evidence type="ECO:0000313" key="3">
    <source>
        <dbReference type="EMBL" id="KAA1089854.1"/>
    </source>
</evidence>
<dbReference type="EMBL" id="VSWC01000171">
    <property type="protein sequence ID" value="KAA1070554.1"/>
    <property type="molecule type" value="Genomic_DNA"/>
</dbReference>